<accession>A0AAV7KI35</accession>
<dbReference type="Proteomes" id="UP001165289">
    <property type="component" value="Unassembled WGS sequence"/>
</dbReference>
<gene>
    <name evidence="4" type="ORF">LOD99_13956</name>
</gene>
<dbReference type="InterPro" id="IPR001496">
    <property type="entry name" value="SOCS_box"/>
</dbReference>
<reference evidence="4 5" key="1">
    <citation type="journal article" date="2023" name="BMC Biol.">
        <title>The compact genome of the sponge Oopsacas minuta (Hexactinellida) is lacking key metazoan core genes.</title>
        <authorList>
            <person name="Santini S."/>
            <person name="Schenkelaars Q."/>
            <person name="Jourda C."/>
            <person name="Duchesne M."/>
            <person name="Belahbib H."/>
            <person name="Rocher C."/>
            <person name="Selva M."/>
            <person name="Riesgo A."/>
            <person name="Vervoort M."/>
            <person name="Leys S.P."/>
            <person name="Kodjabachian L."/>
            <person name="Le Bivic A."/>
            <person name="Borchiellini C."/>
            <person name="Claverie J.M."/>
            <person name="Renard E."/>
        </authorList>
    </citation>
    <scope>NUCLEOTIDE SEQUENCE [LARGE SCALE GENOMIC DNA]</scope>
    <source>
        <strain evidence="4">SPO-2</strain>
    </source>
</reference>
<comment type="similarity">
    <text evidence="1">Belongs to the methyltransferase superfamily. L-isoaspartyl/D-aspartyl protein methyltransferase family.</text>
</comment>
<dbReference type="PROSITE" id="PS50225">
    <property type="entry name" value="SOCS"/>
    <property type="match status" value="1"/>
</dbReference>
<dbReference type="Gene3D" id="3.40.50.150">
    <property type="entry name" value="Vaccinia Virus protein VP39"/>
    <property type="match status" value="1"/>
</dbReference>
<proteinExistence type="inferred from homology"/>
<evidence type="ECO:0000256" key="2">
    <source>
        <dbReference type="SAM" id="MobiDB-lite"/>
    </source>
</evidence>
<comment type="caution">
    <text evidence="4">The sequence shown here is derived from an EMBL/GenBank/DDBJ whole genome shotgun (WGS) entry which is preliminary data.</text>
</comment>
<dbReference type="PANTHER" id="PTHR11579:SF9">
    <property type="entry name" value="PROTEIN-L-ISOASPARTATE O-METHYLTRANSFERASE"/>
    <property type="match status" value="1"/>
</dbReference>
<dbReference type="SMART" id="SM00969">
    <property type="entry name" value="SOCS_box"/>
    <property type="match status" value="1"/>
</dbReference>
<dbReference type="SUPFAM" id="SSF158235">
    <property type="entry name" value="SOCS box-like"/>
    <property type="match status" value="1"/>
</dbReference>
<dbReference type="InterPro" id="IPR029063">
    <property type="entry name" value="SAM-dependent_MTases_sf"/>
</dbReference>
<dbReference type="GO" id="GO:0035556">
    <property type="term" value="P:intracellular signal transduction"/>
    <property type="evidence" value="ECO:0007669"/>
    <property type="project" value="InterPro"/>
</dbReference>
<protein>
    <submittedName>
        <fullName evidence="4">Protein-L-isoaspartate O-methyltransferase domain-containing protein 2</fullName>
    </submittedName>
</protein>
<dbReference type="CDD" id="cd03587">
    <property type="entry name" value="SOCS"/>
    <property type="match status" value="1"/>
</dbReference>
<dbReference type="PANTHER" id="PTHR11579">
    <property type="entry name" value="PROTEIN-L-ISOASPARTATE O-METHYLTRANSFERASE"/>
    <property type="match status" value="1"/>
</dbReference>
<feature type="region of interest" description="Disordered" evidence="2">
    <location>
        <begin position="350"/>
        <end position="371"/>
    </location>
</feature>
<organism evidence="4 5">
    <name type="scientific">Oopsacas minuta</name>
    <dbReference type="NCBI Taxonomy" id="111878"/>
    <lineage>
        <taxon>Eukaryota</taxon>
        <taxon>Metazoa</taxon>
        <taxon>Porifera</taxon>
        <taxon>Hexactinellida</taxon>
        <taxon>Hexasterophora</taxon>
        <taxon>Lyssacinosida</taxon>
        <taxon>Leucopsacidae</taxon>
        <taxon>Oopsacas</taxon>
    </lineage>
</organism>
<evidence type="ECO:0000259" key="3">
    <source>
        <dbReference type="PROSITE" id="PS50225"/>
    </source>
</evidence>
<keyword evidence="5" id="KW-1185">Reference proteome</keyword>
<evidence type="ECO:0000313" key="5">
    <source>
        <dbReference type="Proteomes" id="UP001165289"/>
    </source>
</evidence>
<dbReference type="EMBL" id="JAKMXF010000033">
    <property type="protein sequence ID" value="KAI6660370.1"/>
    <property type="molecule type" value="Genomic_DNA"/>
</dbReference>
<dbReference type="InterPro" id="IPR000682">
    <property type="entry name" value="PCMT"/>
</dbReference>
<dbReference type="GO" id="GO:0004719">
    <property type="term" value="F:protein-L-isoaspartate (D-aspartate) O-methyltransferase activity"/>
    <property type="evidence" value="ECO:0007669"/>
    <property type="project" value="InterPro"/>
</dbReference>
<dbReference type="SUPFAM" id="SSF53335">
    <property type="entry name" value="S-adenosyl-L-methionine-dependent methyltransferases"/>
    <property type="match status" value="1"/>
</dbReference>
<dbReference type="AlphaFoldDB" id="A0AAV7KI35"/>
<dbReference type="Pfam" id="PF07525">
    <property type="entry name" value="SOCS_box"/>
    <property type="match status" value="1"/>
</dbReference>
<dbReference type="GO" id="GO:0005737">
    <property type="term" value="C:cytoplasm"/>
    <property type="evidence" value="ECO:0007669"/>
    <property type="project" value="TreeGrafter"/>
</dbReference>
<evidence type="ECO:0000256" key="1">
    <source>
        <dbReference type="ARBA" id="ARBA00005369"/>
    </source>
</evidence>
<feature type="domain" description="SOCS box" evidence="3">
    <location>
        <begin position="247"/>
        <end position="286"/>
    </location>
</feature>
<dbReference type="Gene3D" id="1.10.750.20">
    <property type="entry name" value="SOCS box"/>
    <property type="match status" value="1"/>
</dbReference>
<name>A0AAV7KI35_9METZ</name>
<sequence length="389" mass="43562">MGSVVSSADNNEDFVTNLCKTKHIVSPEIEQIFRMVDRLDFMVIEGDESELEAARLEAYEDKPWKNGTLHLSAPCIYTKALEALKIQPKLSFLNIGSGTGYFSTMVGMLLGPRGINRGVEIYTSNVKLARERTHNFMINSPYYDPIQFCPPEFQLGNGLLLDPQHGTYDRVYCGADVPNGYDGVMKCLLNPGGILVMPYNGSLVSITRVSETEWSEETVLSSVSFTHLILPTEECMKDTQAIDFGCNIPSLQRLCRLTILELVQAEHRSHLTQLPLPSHLIAFLTYDGILKAERLKDRPESLIAAGKVPEETDSGDCSDNAGDMISRIVKERDSTRIRHLTRRYLNFSLGGGDGASQDRPNDSDSDQDYTPDTFLQYYQCDRLPNDKNQ</sequence>
<dbReference type="Pfam" id="PF01135">
    <property type="entry name" value="PCMT"/>
    <property type="match status" value="1"/>
</dbReference>
<evidence type="ECO:0000313" key="4">
    <source>
        <dbReference type="EMBL" id="KAI6660370.1"/>
    </source>
</evidence>
<dbReference type="InterPro" id="IPR036036">
    <property type="entry name" value="SOCS_box-like_dom_sf"/>
</dbReference>